<evidence type="ECO:0000313" key="4">
    <source>
        <dbReference type="EMBL" id="RUQ85675.1"/>
    </source>
</evidence>
<evidence type="ECO:0000256" key="1">
    <source>
        <dbReference type="SAM" id="MobiDB-lite"/>
    </source>
</evidence>
<keyword evidence="2" id="KW-1133">Transmembrane helix</keyword>
<feature type="region of interest" description="Disordered" evidence="1">
    <location>
        <begin position="1"/>
        <end position="27"/>
    </location>
</feature>
<reference evidence="4 6" key="2">
    <citation type="submission" date="2018-12" db="EMBL/GenBank/DDBJ databases">
        <authorList>
            <person name="hu s."/>
            <person name="Xu Y."/>
            <person name="Xu B."/>
            <person name="Li F."/>
        </authorList>
    </citation>
    <scope>NUCLEOTIDE SEQUENCE [LARGE SCALE GENOMIC DNA]</scope>
    <source>
        <strain evidence="4 6">KSW2-17</strain>
    </source>
</reference>
<feature type="transmembrane region" description="Helical" evidence="2">
    <location>
        <begin position="168"/>
        <end position="191"/>
    </location>
</feature>
<evidence type="ECO:0000313" key="5">
    <source>
        <dbReference type="Proteomes" id="UP000241203"/>
    </source>
</evidence>
<comment type="caution">
    <text evidence="3">The sequence shown here is derived from an EMBL/GenBank/DDBJ whole genome shotgun (WGS) entry which is preliminary data.</text>
</comment>
<dbReference type="AlphaFoldDB" id="A0A2P8H181"/>
<feature type="region of interest" description="Disordered" evidence="1">
    <location>
        <begin position="44"/>
        <end position="80"/>
    </location>
</feature>
<feature type="transmembrane region" description="Helical" evidence="2">
    <location>
        <begin position="92"/>
        <end position="116"/>
    </location>
</feature>
<dbReference type="OrthoDB" id="5083906at2"/>
<dbReference type="InterPro" id="IPR046231">
    <property type="entry name" value="DUF6264"/>
</dbReference>
<accession>A0A2P8H181</accession>
<evidence type="ECO:0000256" key="2">
    <source>
        <dbReference type="SAM" id="Phobius"/>
    </source>
</evidence>
<dbReference type="Proteomes" id="UP000241203">
    <property type="component" value="Unassembled WGS sequence"/>
</dbReference>
<dbReference type="Proteomes" id="UP000268291">
    <property type="component" value="Unassembled WGS sequence"/>
</dbReference>
<evidence type="ECO:0000313" key="6">
    <source>
        <dbReference type="Proteomes" id="UP000268291"/>
    </source>
</evidence>
<keyword evidence="2" id="KW-0472">Membrane</keyword>
<proteinExistence type="predicted"/>
<protein>
    <submittedName>
        <fullName evidence="3">Uncharacterized protein</fullName>
    </submittedName>
</protein>
<dbReference type="RefSeq" id="WP_106564768.1">
    <property type="nucleotide sequence ID" value="NZ_PYAU01000001.1"/>
</dbReference>
<name>A0A2P8H181_9MICO</name>
<gene>
    <name evidence="3" type="ORF">CLV49_3623</name>
    <name evidence="4" type="ORF">ELQ93_01155</name>
</gene>
<dbReference type="Pfam" id="PF19779">
    <property type="entry name" value="DUF6264"/>
    <property type="match status" value="1"/>
</dbReference>
<evidence type="ECO:0000313" key="3">
    <source>
        <dbReference type="EMBL" id="PSL39968.1"/>
    </source>
</evidence>
<sequence>MSNQTDHDRTPSAPRPRPQFGELATPEEQRAAIAVPIDAAAAESVPVADVPAKDVPETLAEQKVTRAKQSRGEQKETADGGVRAPVDRFASWALLGVGLFNILTSSSALIDLPAAITQFFAADGLDPYGPVLAGRVLGIGALVVNVALWILTLMIVQRRVNAGRTSWWIPIVVGVAANVILLVCVGAAMMIDPSVLDYVQRMSGATP</sequence>
<organism evidence="3 5">
    <name type="scientific">Labedella gwakjiensis</name>
    <dbReference type="NCBI Taxonomy" id="390269"/>
    <lineage>
        <taxon>Bacteria</taxon>
        <taxon>Bacillati</taxon>
        <taxon>Actinomycetota</taxon>
        <taxon>Actinomycetes</taxon>
        <taxon>Micrococcales</taxon>
        <taxon>Microbacteriaceae</taxon>
        <taxon>Labedella</taxon>
    </lineage>
</organism>
<keyword evidence="6" id="KW-1185">Reference proteome</keyword>
<dbReference type="EMBL" id="PYAU01000001">
    <property type="protein sequence ID" value="PSL39968.1"/>
    <property type="molecule type" value="Genomic_DNA"/>
</dbReference>
<dbReference type="EMBL" id="RZGY01000001">
    <property type="protein sequence ID" value="RUQ85675.1"/>
    <property type="molecule type" value="Genomic_DNA"/>
</dbReference>
<feature type="compositionally biased region" description="Basic and acidic residues" evidence="1">
    <location>
        <begin position="1"/>
        <end position="10"/>
    </location>
</feature>
<reference evidence="3 5" key="1">
    <citation type="submission" date="2018-03" db="EMBL/GenBank/DDBJ databases">
        <title>Genomic Encyclopedia of Archaeal and Bacterial Type Strains, Phase II (KMG-II): from individual species to whole genera.</title>
        <authorList>
            <person name="Goeker M."/>
        </authorList>
    </citation>
    <scope>NUCLEOTIDE SEQUENCE [LARGE SCALE GENOMIC DNA]</scope>
    <source>
        <strain evidence="3 5">DSM 21548</strain>
    </source>
</reference>
<feature type="transmembrane region" description="Helical" evidence="2">
    <location>
        <begin position="136"/>
        <end position="156"/>
    </location>
</feature>
<keyword evidence="2" id="KW-0812">Transmembrane</keyword>